<feature type="transmembrane region" description="Helical" evidence="1">
    <location>
        <begin position="26"/>
        <end position="43"/>
    </location>
</feature>
<protein>
    <submittedName>
        <fullName evidence="2">Uncharacterized protein</fullName>
    </submittedName>
</protein>
<gene>
    <name evidence="2" type="ORF">CLV94_0360</name>
</gene>
<evidence type="ECO:0000313" key="3">
    <source>
        <dbReference type="Proteomes" id="UP000277579"/>
    </source>
</evidence>
<evidence type="ECO:0000256" key="1">
    <source>
        <dbReference type="SAM" id="Phobius"/>
    </source>
</evidence>
<dbReference type="EMBL" id="RBLC01000001">
    <property type="protein sequence ID" value="RKS25330.1"/>
    <property type="molecule type" value="Genomic_DNA"/>
</dbReference>
<keyword evidence="1" id="KW-1133">Transmembrane helix</keyword>
<proteinExistence type="predicted"/>
<name>A0A495MIW2_9FLAO</name>
<accession>A0A495MIW2</accession>
<dbReference type="Proteomes" id="UP000277579">
    <property type="component" value="Unassembled WGS sequence"/>
</dbReference>
<keyword evidence="1" id="KW-0472">Membrane</keyword>
<keyword evidence="1" id="KW-0812">Transmembrane</keyword>
<comment type="caution">
    <text evidence="2">The sequence shown here is derived from an EMBL/GenBank/DDBJ whole genome shotgun (WGS) entry which is preliminary data.</text>
</comment>
<organism evidence="2 3">
    <name type="scientific">Flavobacterium endophyticum</name>
    <dbReference type="NCBI Taxonomy" id="1540163"/>
    <lineage>
        <taxon>Bacteria</taxon>
        <taxon>Pseudomonadati</taxon>
        <taxon>Bacteroidota</taxon>
        <taxon>Flavobacteriia</taxon>
        <taxon>Flavobacteriales</taxon>
        <taxon>Flavobacteriaceae</taxon>
        <taxon>Flavobacterium</taxon>
    </lineage>
</organism>
<evidence type="ECO:0000313" key="2">
    <source>
        <dbReference type="EMBL" id="RKS25330.1"/>
    </source>
</evidence>
<reference evidence="2 3" key="1">
    <citation type="submission" date="2018-10" db="EMBL/GenBank/DDBJ databases">
        <title>Genomic Encyclopedia of Archaeal and Bacterial Type Strains, Phase II (KMG-II): from individual species to whole genera.</title>
        <authorList>
            <person name="Goeker M."/>
        </authorList>
    </citation>
    <scope>NUCLEOTIDE SEQUENCE [LARGE SCALE GENOMIC DNA]</scope>
    <source>
        <strain evidence="2 3">DSM 29537</strain>
    </source>
</reference>
<keyword evidence="3" id="KW-1185">Reference proteome</keyword>
<dbReference type="AlphaFoldDB" id="A0A495MIW2"/>
<sequence>MLQKKLDICKEINGFLIWLGLVRKKMPVLLGALAFLFDAVFFIRNSRNRATHFFWLRIVA</sequence>